<comment type="catalytic activity">
    <reaction evidence="1">
        <text>Release of N-terminal proline from a peptide.</text>
        <dbReference type="EC" id="3.4.11.5"/>
    </reaction>
</comment>
<dbReference type="InterPro" id="IPR029058">
    <property type="entry name" value="AB_hydrolase_fold"/>
</dbReference>
<name>A0A1I2P7B8_9BACT</name>
<dbReference type="Gene3D" id="3.40.50.1820">
    <property type="entry name" value="alpha/beta hydrolase"/>
    <property type="match status" value="1"/>
</dbReference>
<evidence type="ECO:0000256" key="1">
    <source>
        <dbReference type="ARBA" id="ARBA00001585"/>
    </source>
</evidence>
<feature type="signal peptide" evidence="11">
    <location>
        <begin position="1"/>
        <end position="19"/>
    </location>
</feature>
<dbReference type="PANTHER" id="PTHR43722">
    <property type="entry name" value="PROLINE IMINOPEPTIDASE"/>
    <property type="match status" value="1"/>
</dbReference>
<evidence type="ECO:0000259" key="12">
    <source>
        <dbReference type="Pfam" id="PF00561"/>
    </source>
</evidence>
<dbReference type="Pfam" id="PF00561">
    <property type="entry name" value="Abhydrolase_1"/>
    <property type="match status" value="1"/>
</dbReference>
<dbReference type="InterPro" id="IPR005944">
    <property type="entry name" value="Pro_iminopeptidase"/>
</dbReference>
<dbReference type="Proteomes" id="UP000198724">
    <property type="component" value="Unassembled WGS sequence"/>
</dbReference>
<dbReference type="InterPro" id="IPR000073">
    <property type="entry name" value="AB_hydrolase_1"/>
</dbReference>
<reference evidence="14" key="1">
    <citation type="submission" date="2016-10" db="EMBL/GenBank/DDBJ databases">
        <authorList>
            <person name="Varghese N."/>
            <person name="Submissions S."/>
        </authorList>
    </citation>
    <scope>NUCLEOTIDE SEQUENCE [LARGE SCALE GENOMIC DNA]</scope>
    <source>
        <strain evidence="14">LP51</strain>
    </source>
</reference>
<keyword evidence="8" id="KW-0645">Protease</keyword>
<keyword evidence="14" id="KW-1185">Reference proteome</keyword>
<dbReference type="InterPro" id="IPR002410">
    <property type="entry name" value="Peptidase_S33"/>
</dbReference>
<evidence type="ECO:0000256" key="11">
    <source>
        <dbReference type="SAM" id="SignalP"/>
    </source>
</evidence>
<protein>
    <recommendedName>
        <fullName evidence="5">Proline iminopeptidase</fullName>
        <ecNumber evidence="4">3.4.11.5</ecNumber>
    </recommendedName>
    <alternativeName>
        <fullName evidence="10">Prolyl aminopeptidase</fullName>
    </alternativeName>
</protein>
<proteinExistence type="inferred from homology"/>
<keyword evidence="6" id="KW-0031">Aminopeptidase</keyword>
<dbReference type="SUPFAM" id="SSF53474">
    <property type="entry name" value="alpha/beta-Hydrolases"/>
    <property type="match status" value="1"/>
</dbReference>
<comment type="subcellular location">
    <subcellularLocation>
        <location evidence="2">Cytoplasm</location>
    </subcellularLocation>
</comment>
<evidence type="ECO:0000313" key="14">
    <source>
        <dbReference type="Proteomes" id="UP000198724"/>
    </source>
</evidence>
<dbReference type="AlphaFoldDB" id="A0A1I2P7B8"/>
<sequence>MKHTLLLILFLCLITGGQAAQTKPIHEASFVSIGGIEQWVTISGEDRDKPVILFLHGGPGSTMSQYDDAIYGYWKKDFVLVYWDQRGAGRTFGRNAPETITEDYWIENPLTVERMTADGIELSEYLIKHLGKRKITLVGTSWGSVLGASMALKRPELFAAYIAHSQIVDGQEGFRHAFNKVSKLAQTANDEESLNKLAALGPPPYGDARKSGQLMRIIKKYERENSIPAPASWWKVASEYDNEKDTNDRYNGDDYSFLYFAGHKGMGIKSMEEAVNFSKDGLRYKIPVYFIQGEEDILTAPDLTKAYFDKLKAPKKEFVLVPGAAHGHNQAVIDAQYKAVKKALNLR</sequence>
<comment type="similarity">
    <text evidence="3">Belongs to the peptidase S33 family.</text>
</comment>
<evidence type="ECO:0000256" key="2">
    <source>
        <dbReference type="ARBA" id="ARBA00004496"/>
    </source>
</evidence>
<evidence type="ECO:0000256" key="9">
    <source>
        <dbReference type="ARBA" id="ARBA00022801"/>
    </source>
</evidence>
<evidence type="ECO:0000256" key="7">
    <source>
        <dbReference type="ARBA" id="ARBA00022490"/>
    </source>
</evidence>
<feature type="chain" id="PRO_5011778828" description="Proline iminopeptidase" evidence="11">
    <location>
        <begin position="20"/>
        <end position="347"/>
    </location>
</feature>
<evidence type="ECO:0000256" key="6">
    <source>
        <dbReference type="ARBA" id="ARBA00022438"/>
    </source>
</evidence>
<feature type="domain" description="AB hydrolase-1" evidence="12">
    <location>
        <begin position="50"/>
        <end position="326"/>
    </location>
</feature>
<accession>A0A1I2P7B8</accession>
<dbReference type="PRINTS" id="PR00793">
    <property type="entry name" value="PROAMNOPTASE"/>
</dbReference>
<dbReference type="EC" id="3.4.11.5" evidence="4"/>
<gene>
    <name evidence="13" type="ORF">SAMN05421739_101895</name>
</gene>
<dbReference type="GO" id="GO:0004177">
    <property type="term" value="F:aminopeptidase activity"/>
    <property type="evidence" value="ECO:0007669"/>
    <property type="project" value="UniProtKB-KW"/>
</dbReference>
<dbReference type="GO" id="GO:0006508">
    <property type="term" value="P:proteolysis"/>
    <property type="evidence" value="ECO:0007669"/>
    <property type="project" value="UniProtKB-KW"/>
</dbReference>
<evidence type="ECO:0000313" key="13">
    <source>
        <dbReference type="EMBL" id="SFG09351.1"/>
    </source>
</evidence>
<dbReference type="STRING" id="1436961.SAMN05421739_101895"/>
<keyword evidence="11" id="KW-0732">Signal</keyword>
<dbReference type="RefSeq" id="WP_092099259.1">
    <property type="nucleotide sequence ID" value="NZ_FOOT01000001.1"/>
</dbReference>
<evidence type="ECO:0000256" key="5">
    <source>
        <dbReference type="ARBA" id="ARBA00021843"/>
    </source>
</evidence>
<keyword evidence="7" id="KW-0963">Cytoplasm</keyword>
<dbReference type="EMBL" id="FOOT01000001">
    <property type="protein sequence ID" value="SFG09351.1"/>
    <property type="molecule type" value="Genomic_DNA"/>
</dbReference>
<evidence type="ECO:0000256" key="4">
    <source>
        <dbReference type="ARBA" id="ARBA00012568"/>
    </source>
</evidence>
<keyword evidence="9" id="KW-0378">Hydrolase</keyword>
<organism evidence="13 14">
    <name type="scientific">Pontibacter chinhatensis</name>
    <dbReference type="NCBI Taxonomy" id="1436961"/>
    <lineage>
        <taxon>Bacteria</taxon>
        <taxon>Pseudomonadati</taxon>
        <taxon>Bacteroidota</taxon>
        <taxon>Cytophagia</taxon>
        <taxon>Cytophagales</taxon>
        <taxon>Hymenobacteraceae</taxon>
        <taxon>Pontibacter</taxon>
    </lineage>
</organism>
<dbReference type="PANTHER" id="PTHR43722:SF1">
    <property type="entry name" value="PROLINE IMINOPEPTIDASE"/>
    <property type="match status" value="1"/>
</dbReference>
<evidence type="ECO:0000256" key="10">
    <source>
        <dbReference type="ARBA" id="ARBA00029605"/>
    </source>
</evidence>
<dbReference type="GO" id="GO:0005737">
    <property type="term" value="C:cytoplasm"/>
    <property type="evidence" value="ECO:0007669"/>
    <property type="project" value="UniProtKB-SubCell"/>
</dbReference>
<evidence type="ECO:0000256" key="3">
    <source>
        <dbReference type="ARBA" id="ARBA00010088"/>
    </source>
</evidence>
<evidence type="ECO:0000256" key="8">
    <source>
        <dbReference type="ARBA" id="ARBA00022670"/>
    </source>
</evidence>
<dbReference type="OrthoDB" id="9796770at2"/>